<dbReference type="InterPro" id="IPR002155">
    <property type="entry name" value="Thiolase"/>
</dbReference>
<dbReference type="Proteomes" id="UP001244341">
    <property type="component" value="Chromosome 1b"/>
</dbReference>
<keyword evidence="6" id="KW-0479">Metal-binding</keyword>
<reference evidence="14 15" key="1">
    <citation type="submission" date="2023-05" db="EMBL/GenBank/DDBJ databases">
        <title>A 100% complete, gapless, phased diploid assembly of the Scenedesmus obliquus UTEX 3031 genome.</title>
        <authorList>
            <person name="Biondi T.C."/>
            <person name="Hanschen E.R."/>
            <person name="Kwon T."/>
            <person name="Eng W."/>
            <person name="Kruse C.P.S."/>
            <person name="Koehler S.I."/>
            <person name="Kunde Y."/>
            <person name="Gleasner C.D."/>
            <person name="You Mak K.T."/>
            <person name="Polle J."/>
            <person name="Hovde B.T."/>
            <person name="Starkenburg S.R."/>
        </authorList>
    </citation>
    <scope>NUCLEOTIDE SEQUENCE [LARGE SCALE GENOMIC DNA]</scope>
    <source>
        <strain evidence="14 15">DOE0152z</strain>
    </source>
</reference>
<evidence type="ECO:0000259" key="13">
    <source>
        <dbReference type="Pfam" id="PF02803"/>
    </source>
</evidence>
<dbReference type="PIRSF" id="PIRSF000429">
    <property type="entry name" value="Ac-CoA_Ac_transf"/>
    <property type="match status" value="1"/>
</dbReference>
<evidence type="ECO:0000259" key="12">
    <source>
        <dbReference type="Pfam" id="PF00108"/>
    </source>
</evidence>
<feature type="domain" description="Thiolase N-terminal" evidence="12">
    <location>
        <begin position="12"/>
        <end position="270"/>
    </location>
</feature>
<evidence type="ECO:0000256" key="11">
    <source>
        <dbReference type="RuleBase" id="RU003557"/>
    </source>
</evidence>
<keyword evidence="9" id="KW-0496">Mitochondrion</keyword>
<dbReference type="Gene3D" id="3.40.47.10">
    <property type="match status" value="1"/>
</dbReference>
<dbReference type="CDD" id="cd00751">
    <property type="entry name" value="thiolase"/>
    <property type="match status" value="1"/>
</dbReference>
<comment type="similarity">
    <text evidence="2 11">Belongs to the thiolase-like superfamily. Thiolase family.</text>
</comment>
<dbReference type="InterPro" id="IPR020613">
    <property type="entry name" value="Thiolase_CS"/>
</dbReference>
<feature type="domain" description="Thiolase C-terminal" evidence="13">
    <location>
        <begin position="280"/>
        <end position="399"/>
    </location>
</feature>
<sequence length="408" mass="41760">MVDQGSLAPRDVVIAAAVRTPMGAFQGSLSSFSATELGSIAIKGALERAGISPGLVQEVFMGNVCSANLGQAPASQAAFGAGVPSSVPCTLVNKVCASGMKAVVLGAQTILAGDNDVVVAGGMESMSNVPHYLTHSRTGLRLGHGQMVDGLIRDGLWDPYSDVHMGDCAELCAEHYQISREDMDDHAIEAFERARAAAPYARAEVVPVQLPPSKGEPGGRLLEADESLAKGNAAKLRGLKPFFKQDGGAVTAGNSSPITDGACALVLLSAAKAAELGCPVLAVLRGYGDANQDPEWFTTAPAAVTPKALARAGLSQADIDFWEINQAFSVVDLVNQRLLGLSNSRVNVHGGAVALGHPLGASGAIIITRLLNVLRSQGGRRGLAAICNGGGGASAVVLELVNSPAAQL</sequence>
<keyword evidence="7" id="KW-0809">Transit peptide</keyword>
<protein>
    <recommendedName>
        <fullName evidence="4">acetyl-CoA C-acetyltransferase</fullName>
        <ecNumber evidence="4">2.3.1.9</ecNumber>
    </recommendedName>
</protein>
<dbReference type="Pfam" id="PF02803">
    <property type="entry name" value="Thiolase_C"/>
    <property type="match status" value="1"/>
</dbReference>
<evidence type="ECO:0000256" key="10">
    <source>
        <dbReference type="ARBA" id="ARBA00023315"/>
    </source>
</evidence>
<dbReference type="SUPFAM" id="SSF53901">
    <property type="entry name" value="Thiolase-like"/>
    <property type="match status" value="2"/>
</dbReference>
<evidence type="ECO:0000313" key="15">
    <source>
        <dbReference type="Proteomes" id="UP001244341"/>
    </source>
</evidence>
<name>A0ABY8TIY1_TETOB</name>
<dbReference type="NCBIfam" id="TIGR01930">
    <property type="entry name" value="AcCoA-C-Actrans"/>
    <property type="match status" value="1"/>
</dbReference>
<proteinExistence type="inferred from homology"/>
<accession>A0ABY8TIY1</accession>
<dbReference type="InterPro" id="IPR020610">
    <property type="entry name" value="Thiolase_AS"/>
</dbReference>
<evidence type="ECO:0000256" key="6">
    <source>
        <dbReference type="ARBA" id="ARBA00022723"/>
    </source>
</evidence>
<keyword evidence="15" id="KW-1185">Reference proteome</keyword>
<keyword evidence="10 11" id="KW-0012">Acyltransferase</keyword>
<comment type="subunit">
    <text evidence="3">Homotetramer.</text>
</comment>
<evidence type="ECO:0000256" key="7">
    <source>
        <dbReference type="ARBA" id="ARBA00022946"/>
    </source>
</evidence>
<dbReference type="PANTHER" id="PTHR18919">
    <property type="entry name" value="ACETYL-COA C-ACYLTRANSFERASE"/>
    <property type="match status" value="1"/>
</dbReference>
<dbReference type="PANTHER" id="PTHR18919:SF156">
    <property type="entry name" value="ACETYL-COA ACETYLTRANSFERASE, MITOCHONDRIAL"/>
    <property type="match status" value="1"/>
</dbReference>
<dbReference type="Pfam" id="PF00108">
    <property type="entry name" value="Thiolase_N"/>
    <property type="match status" value="1"/>
</dbReference>
<dbReference type="PROSITE" id="PS00737">
    <property type="entry name" value="THIOLASE_2"/>
    <property type="match status" value="1"/>
</dbReference>
<organism evidence="14 15">
    <name type="scientific">Tetradesmus obliquus</name>
    <name type="common">Green alga</name>
    <name type="synonym">Acutodesmus obliquus</name>
    <dbReference type="NCBI Taxonomy" id="3088"/>
    <lineage>
        <taxon>Eukaryota</taxon>
        <taxon>Viridiplantae</taxon>
        <taxon>Chlorophyta</taxon>
        <taxon>core chlorophytes</taxon>
        <taxon>Chlorophyceae</taxon>
        <taxon>CS clade</taxon>
        <taxon>Sphaeropleales</taxon>
        <taxon>Scenedesmaceae</taxon>
        <taxon>Tetradesmus</taxon>
    </lineage>
</organism>
<dbReference type="InterPro" id="IPR020617">
    <property type="entry name" value="Thiolase_C"/>
</dbReference>
<evidence type="ECO:0000256" key="8">
    <source>
        <dbReference type="ARBA" id="ARBA00022958"/>
    </source>
</evidence>
<evidence type="ECO:0000256" key="3">
    <source>
        <dbReference type="ARBA" id="ARBA00011881"/>
    </source>
</evidence>
<dbReference type="InterPro" id="IPR020616">
    <property type="entry name" value="Thiolase_N"/>
</dbReference>
<evidence type="ECO:0000256" key="1">
    <source>
        <dbReference type="ARBA" id="ARBA00004173"/>
    </source>
</evidence>
<dbReference type="InterPro" id="IPR020615">
    <property type="entry name" value="Thiolase_acyl_enz_int_AS"/>
</dbReference>
<evidence type="ECO:0000256" key="9">
    <source>
        <dbReference type="ARBA" id="ARBA00023128"/>
    </source>
</evidence>
<dbReference type="EMBL" id="CP126208">
    <property type="protein sequence ID" value="WIA08980.1"/>
    <property type="molecule type" value="Genomic_DNA"/>
</dbReference>
<comment type="subcellular location">
    <subcellularLocation>
        <location evidence="1">Mitochondrion</location>
    </subcellularLocation>
</comment>
<evidence type="ECO:0000313" key="14">
    <source>
        <dbReference type="EMBL" id="WIA08980.1"/>
    </source>
</evidence>
<dbReference type="PROSITE" id="PS00098">
    <property type="entry name" value="THIOLASE_1"/>
    <property type="match status" value="1"/>
</dbReference>
<gene>
    <name evidence="14" type="ORF">OEZ85_008394</name>
</gene>
<dbReference type="PROSITE" id="PS00099">
    <property type="entry name" value="THIOLASE_3"/>
    <property type="match status" value="1"/>
</dbReference>
<keyword evidence="5 11" id="KW-0808">Transferase</keyword>
<dbReference type="EC" id="2.3.1.9" evidence="4"/>
<keyword evidence="8" id="KW-0630">Potassium</keyword>
<evidence type="ECO:0000256" key="5">
    <source>
        <dbReference type="ARBA" id="ARBA00022679"/>
    </source>
</evidence>
<evidence type="ECO:0000256" key="4">
    <source>
        <dbReference type="ARBA" id="ARBA00012705"/>
    </source>
</evidence>
<evidence type="ECO:0000256" key="2">
    <source>
        <dbReference type="ARBA" id="ARBA00010982"/>
    </source>
</evidence>
<dbReference type="InterPro" id="IPR016039">
    <property type="entry name" value="Thiolase-like"/>
</dbReference>